<comment type="caution">
    <text evidence="2">The sequence shown here is derived from an EMBL/GenBank/DDBJ whole genome shotgun (WGS) entry which is preliminary data.</text>
</comment>
<evidence type="ECO:0000313" key="3">
    <source>
        <dbReference type="Proteomes" id="UP000663864"/>
    </source>
</evidence>
<dbReference type="Proteomes" id="UP000663864">
    <property type="component" value="Unassembled WGS sequence"/>
</dbReference>
<dbReference type="SUPFAM" id="SSF49599">
    <property type="entry name" value="TRAF domain-like"/>
    <property type="match status" value="1"/>
</dbReference>
<sequence>MPLLPIRFGSFPVDAQSERQTSIYSPRFYSSPTGYKMRTHLYLYGDGNARRTHISLFFVLMRVDFGDMPKTLSPYALSLNPRLPTDIQQIMIKQEVERKAQQQSQLRQQTSVT</sequence>
<dbReference type="Pfam" id="PF21355">
    <property type="entry name" value="TRAF-mep_MATH"/>
    <property type="match status" value="1"/>
</dbReference>
<dbReference type="Gene3D" id="2.60.210.10">
    <property type="entry name" value="Apoptosis, Tumor Necrosis Factor Receptor Associated Protein 2, Chain A"/>
    <property type="match status" value="1"/>
</dbReference>
<dbReference type="InterPro" id="IPR008974">
    <property type="entry name" value="TRAF-like"/>
</dbReference>
<evidence type="ECO:0000259" key="1">
    <source>
        <dbReference type="Pfam" id="PF21355"/>
    </source>
</evidence>
<accession>A0A815BF01</accession>
<feature type="domain" description="TRAF1-6 MATH" evidence="1">
    <location>
        <begin position="21"/>
        <end position="66"/>
    </location>
</feature>
<organism evidence="2 3">
    <name type="scientific">Rotaria sordida</name>
    <dbReference type="NCBI Taxonomy" id="392033"/>
    <lineage>
        <taxon>Eukaryota</taxon>
        <taxon>Metazoa</taxon>
        <taxon>Spiralia</taxon>
        <taxon>Gnathifera</taxon>
        <taxon>Rotifera</taxon>
        <taxon>Eurotatoria</taxon>
        <taxon>Bdelloidea</taxon>
        <taxon>Philodinida</taxon>
        <taxon>Philodinidae</taxon>
        <taxon>Rotaria</taxon>
    </lineage>
</organism>
<protein>
    <recommendedName>
        <fullName evidence="1">TRAF1-6 MATH domain-containing protein</fullName>
    </recommendedName>
</protein>
<dbReference type="InterPro" id="IPR049342">
    <property type="entry name" value="TRAF1-6_MATH_dom"/>
</dbReference>
<dbReference type="AlphaFoldDB" id="A0A815BF01"/>
<proteinExistence type="predicted"/>
<evidence type="ECO:0000313" key="2">
    <source>
        <dbReference type="EMBL" id="CAF1268813.1"/>
    </source>
</evidence>
<reference evidence="2" key="1">
    <citation type="submission" date="2021-02" db="EMBL/GenBank/DDBJ databases">
        <authorList>
            <person name="Nowell W R."/>
        </authorList>
    </citation>
    <scope>NUCLEOTIDE SEQUENCE</scope>
</reference>
<gene>
    <name evidence="2" type="ORF">ZHD862_LOCUS26299</name>
</gene>
<dbReference type="EMBL" id="CAJNOT010001958">
    <property type="protein sequence ID" value="CAF1268813.1"/>
    <property type="molecule type" value="Genomic_DNA"/>
</dbReference>
<name>A0A815BF01_9BILA</name>